<reference evidence="2" key="2">
    <citation type="submission" date="2015-07" db="EMBL/GenBank/DDBJ databases">
        <title>Contrasting host-pathogen interactions and genome evolution in two generalist and specialist microsporidian pathogens of mosquitoes.</title>
        <authorList>
            <consortium name="The Broad Institute Genomics Platform"/>
            <consortium name="The Broad Institute Genome Sequencing Center for Infectious Disease"/>
            <person name="Cuomo C.A."/>
            <person name="Sanscrainte N.D."/>
            <person name="Goldberg J.M."/>
            <person name="Heiman D."/>
            <person name="Young S."/>
            <person name="Zeng Q."/>
            <person name="Becnel J.J."/>
            <person name="Birren B.W."/>
        </authorList>
    </citation>
    <scope>NUCLEOTIDE SEQUENCE [LARGE SCALE GENOMIC DNA]</scope>
    <source>
        <strain evidence="2">USNM 41457</strain>
    </source>
</reference>
<reference evidence="1 2" key="1">
    <citation type="submission" date="2011-08" db="EMBL/GenBank/DDBJ databases">
        <authorList>
            <person name="Liu Z.J."/>
            <person name="Shi F.L."/>
            <person name="Lu J.Q."/>
            <person name="Li M."/>
            <person name="Wang Z.L."/>
        </authorList>
    </citation>
    <scope>NUCLEOTIDE SEQUENCE [LARGE SCALE GENOMIC DNA]</scope>
    <source>
        <strain evidence="1 2">USNM 41457</strain>
    </source>
</reference>
<sequence length="111" mass="13162">MFLMRNTKKSFIIKIFFQRANFSNLILTLKIGRLYGGELKEITILRVRPFTSTIEPDSSKCSMSLKNNKICCLIYGFDIYLSYIHIFCKDYKFSFSNIYNFLYIIGKNHKK</sequence>
<accession>J9DMR4</accession>
<dbReference type="InParanoid" id="J9DMR4"/>
<organism evidence="1 2">
    <name type="scientific">Edhazardia aedis (strain USNM 41457)</name>
    <name type="common">Microsporidian parasite</name>
    <dbReference type="NCBI Taxonomy" id="1003232"/>
    <lineage>
        <taxon>Eukaryota</taxon>
        <taxon>Fungi</taxon>
        <taxon>Fungi incertae sedis</taxon>
        <taxon>Microsporidia</taxon>
        <taxon>Edhazardia</taxon>
    </lineage>
</organism>
<gene>
    <name evidence="1" type="ORF">EDEG_02985</name>
</gene>
<dbReference type="Proteomes" id="UP000003163">
    <property type="component" value="Unassembled WGS sequence"/>
</dbReference>
<dbReference type="HOGENOM" id="CLU_2158330_0_0_1"/>
<proteinExistence type="predicted"/>
<protein>
    <submittedName>
        <fullName evidence="1">Uncharacterized protein</fullName>
    </submittedName>
</protein>
<evidence type="ECO:0000313" key="1">
    <source>
        <dbReference type="EMBL" id="EJW02627.1"/>
    </source>
</evidence>
<keyword evidence="2" id="KW-1185">Reference proteome</keyword>
<evidence type="ECO:0000313" key="2">
    <source>
        <dbReference type="Proteomes" id="UP000003163"/>
    </source>
</evidence>
<dbReference type="EMBL" id="AFBI03000063">
    <property type="protein sequence ID" value="EJW02627.1"/>
    <property type="molecule type" value="Genomic_DNA"/>
</dbReference>
<comment type="caution">
    <text evidence="1">The sequence shown here is derived from an EMBL/GenBank/DDBJ whole genome shotgun (WGS) entry which is preliminary data.</text>
</comment>
<name>J9DMR4_EDHAE</name>
<dbReference type="VEuPathDB" id="MicrosporidiaDB:EDEG_02985"/>
<dbReference type="AlphaFoldDB" id="J9DMR4"/>